<organism evidence="2">
    <name type="scientific">Brachypodium distachyon</name>
    <name type="common">Purple false brome</name>
    <name type="synonym">Trachynia distachya</name>
    <dbReference type="NCBI Taxonomy" id="15368"/>
    <lineage>
        <taxon>Eukaryota</taxon>
        <taxon>Viridiplantae</taxon>
        <taxon>Streptophyta</taxon>
        <taxon>Embryophyta</taxon>
        <taxon>Tracheophyta</taxon>
        <taxon>Spermatophyta</taxon>
        <taxon>Magnoliopsida</taxon>
        <taxon>Liliopsida</taxon>
        <taxon>Poales</taxon>
        <taxon>Poaceae</taxon>
        <taxon>BOP clade</taxon>
        <taxon>Pooideae</taxon>
        <taxon>Stipodae</taxon>
        <taxon>Brachypodieae</taxon>
        <taxon>Brachypodium</taxon>
    </lineage>
</organism>
<proteinExistence type="predicted"/>
<accession>A0A0Q3GZU7</accession>
<evidence type="ECO:0000313" key="4">
    <source>
        <dbReference type="Proteomes" id="UP000008810"/>
    </source>
</evidence>
<reference evidence="3" key="3">
    <citation type="submission" date="2018-08" db="UniProtKB">
        <authorList>
            <consortium name="EnsemblPlants"/>
        </authorList>
    </citation>
    <scope>IDENTIFICATION</scope>
    <source>
        <strain evidence="3">cv. Bd21</strain>
    </source>
</reference>
<dbReference type="InParanoid" id="A0A0Q3GZU7"/>
<keyword evidence="1" id="KW-1133">Transmembrane helix</keyword>
<dbReference type="EnsemblPlants" id="KQJ86506">
    <property type="protein sequence ID" value="KQJ86506"/>
    <property type="gene ID" value="BRADI_4g05973v3"/>
</dbReference>
<name>A0A0Q3GZU7_BRADI</name>
<dbReference type="EMBL" id="CM000883">
    <property type="protein sequence ID" value="KQJ86506.1"/>
    <property type="molecule type" value="Genomic_DNA"/>
</dbReference>
<gene>
    <name evidence="2" type="ORF">BRADI_4g05973v3</name>
</gene>
<sequence length="79" mass="8988">MSGISIQIQRSSIMFIIVISFNILTNFEMLSISNLHYNSCTTTSLLCLNLIVLFLKIAACPSFEPSYLRTNHHVDQEFC</sequence>
<keyword evidence="1" id="KW-0812">Transmembrane</keyword>
<dbReference type="Proteomes" id="UP000008810">
    <property type="component" value="Chromosome 4"/>
</dbReference>
<feature type="transmembrane region" description="Helical" evidence="1">
    <location>
        <begin position="36"/>
        <end position="59"/>
    </location>
</feature>
<feature type="transmembrane region" description="Helical" evidence="1">
    <location>
        <begin position="12"/>
        <end position="30"/>
    </location>
</feature>
<protein>
    <submittedName>
        <fullName evidence="2 3">Uncharacterized protein</fullName>
    </submittedName>
</protein>
<keyword evidence="1" id="KW-0472">Membrane</keyword>
<dbReference type="AlphaFoldDB" id="A0A0Q3GZU7"/>
<reference evidence="2" key="2">
    <citation type="submission" date="2017-06" db="EMBL/GenBank/DDBJ databases">
        <title>WGS assembly of Brachypodium distachyon.</title>
        <authorList>
            <consortium name="The International Brachypodium Initiative"/>
            <person name="Lucas S."/>
            <person name="Harmon-Smith M."/>
            <person name="Lail K."/>
            <person name="Tice H."/>
            <person name="Grimwood J."/>
            <person name="Bruce D."/>
            <person name="Barry K."/>
            <person name="Shu S."/>
            <person name="Lindquist E."/>
            <person name="Wang M."/>
            <person name="Pitluck S."/>
            <person name="Vogel J.P."/>
            <person name="Garvin D.F."/>
            <person name="Mockler T.C."/>
            <person name="Schmutz J."/>
            <person name="Rokhsar D."/>
            <person name="Bevan M.W."/>
        </authorList>
    </citation>
    <scope>NUCLEOTIDE SEQUENCE</scope>
    <source>
        <strain evidence="2">Bd21</strain>
    </source>
</reference>
<evidence type="ECO:0000256" key="1">
    <source>
        <dbReference type="SAM" id="Phobius"/>
    </source>
</evidence>
<evidence type="ECO:0000313" key="2">
    <source>
        <dbReference type="EMBL" id="KQJ86506.1"/>
    </source>
</evidence>
<evidence type="ECO:0000313" key="3">
    <source>
        <dbReference type="EnsemblPlants" id="KQJ86506"/>
    </source>
</evidence>
<keyword evidence="4" id="KW-1185">Reference proteome</keyword>
<dbReference type="Gramene" id="KQJ86506">
    <property type="protein sequence ID" value="KQJ86506"/>
    <property type="gene ID" value="BRADI_4g05973v3"/>
</dbReference>
<reference evidence="2 3" key="1">
    <citation type="journal article" date="2010" name="Nature">
        <title>Genome sequencing and analysis of the model grass Brachypodium distachyon.</title>
        <authorList>
            <consortium name="International Brachypodium Initiative"/>
        </authorList>
    </citation>
    <scope>NUCLEOTIDE SEQUENCE [LARGE SCALE GENOMIC DNA]</scope>
    <source>
        <strain evidence="2 3">Bd21</strain>
    </source>
</reference>